<feature type="transmembrane region" description="Helical" evidence="7">
    <location>
        <begin position="229"/>
        <end position="252"/>
    </location>
</feature>
<keyword evidence="4 7" id="KW-1133">Transmembrane helix</keyword>
<feature type="transmembrane region" description="Helical" evidence="7">
    <location>
        <begin position="357"/>
        <end position="379"/>
    </location>
</feature>
<dbReference type="PANTHER" id="PTHR30213">
    <property type="entry name" value="INNER MEMBRANE PROTEIN YHJD"/>
    <property type="match status" value="1"/>
</dbReference>
<dbReference type="GO" id="GO:0005886">
    <property type="term" value="C:plasma membrane"/>
    <property type="evidence" value="ECO:0007669"/>
    <property type="project" value="UniProtKB-SubCell"/>
</dbReference>
<keyword evidence="5 7" id="KW-0472">Membrane</keyword>
<gene>
    <name evidence="8" type="ORF">SAMN05216548_108142</name>
</gene>
<dbReference type="Pfam" id="PF03631">
    <property type="entry name" value="Virul_fac_BrkB"/>
    <property type="match status" value="1"/>
</dbReference>
<feature type="transmembrane region" description="Helical" evidence="7">
    <location>
        <begin position="53"/>
        <end position="73"/>
    </location>
</feature>
<feature type="transmembrane region" description="Helical" evidence="7">
    <location>
        <begin position="195"/>
        <end position="217"/>
    </location>
</feature>
<feature type="transmembrane region" description="Helical" evidence="7">
    <location>
        <begin position="264"/>
        <end position="285"/>
    </location>
</feature>
<evidence type="ECO:0000256" key="1">
    <source>
        <dbReference type="ARBA" id="ARBA00004651"/>
    </source>
</evidence>
<dbReference type="RefSeq" id="WP_092496905.1">
    <property type="nucleotide sequence ID" value="NZ_FOFG01000008.1"/>
</dbReference>
<evidence type="ECO:0000256" key="7">
    <source>
        <dbReference type="SAM" id="Phobius"/>
    </source>
</evidence>
<evidence type="ECO:0000256" key="6">
    <source>
        <dbReference type="SAM" id="MobiDB-lite"/>
    </source>
</evidence>
<keyword evidence="9" id="KW-1185">Reference proteome</keyword>
<evidence type="ECO:0000256" key="2">
    <source>
        <dbReference type="ARBA" id="ARBA00022475"/>
    </source>
</evidence>
<protein>
    <submittedName>
        <fullName evidence="8">YihY family inner membrane protein</fullName>
    </submittedName>
</protein>
<keyword evidence="3 7" id="KW-0812">Transmembrane</keyword>
<feature type="transmembrane region" description="Helical" evidence="7">
    <location>
        <begin position="153"/>
        <end position="183"/>
    </location>
</feature>
<feature type="region of interest" description="Disordered" evidence="6">
    <location>
        <begin position="1"/>
        <end position="20"/>
    </location>
</feature>
<comment type="subcellular location">
    <subcellularLocation>
        <location evidence="1">Cell membrane</location>
        <topology evidence="1">Multi-pass membrane protein</topology>
    </subcellularLocation>
</comment>
<keyword evidence="2" id="KW-1003">Cell membrane</keyword>
<evidence type="ECO:0000256" key="3">
    <source>
        <dbReference type="ARBA" id="ARBA00022692"/>
    </source>
</evidence>
<dbReference type="AlphaFoldDB" id="A0A1H9JIT4"/>
<proteinExistence type="predicted"/>
<evidence type="ECO:0000256" key="4">
    <source>
        <dbReference type="ARBA" id="ARBA00022989"/>
    </source>
</evidence>
<dbReference type="STRING" id="1855383.SAMN05216548_108142"/>
<dbReference type="PANTHER" id="PTHR30213:SF0">
    <property type="entry name" value="UPF0761 MEMBRANE PROTEIN YIHY"/>
    <property type="match status" value="1"/>
</dbReference>
<accession>A0A1H9JIT4</accession>
<name>A0A1H9JIT4_9HYPH</name>
<organism evidence="8 9">
    <name type="scientific">Faunimonas pinastri</name>
    <dbReference type="NCBI Taxonomy" id="1855383"/>
    <lineage>
        <taxon>Bacteria</taxon>
        <taxon>Pseudomonadati</taxon>
        <taxon>Pseudomonadota</taxon>
        <taxon>Alphaproteobacteria</taxon>
        <taxon>Hyphomicrobiales</taxon>
        <taxon>Afifellaceae</taxon>
        <taxon>Faunimonas</taxon>
    </lineage>
</organism>
<dbReference type="Proteomes" id="UP000199647">
    <property type="component" value="Unassembled WGS sequence"/>
</dbReference>
<dbReference type="InterPro" id="IPR017039">
    <property type="entry name" value="Virul_fac_BrkB"/>
</dbReference>
<evidence type="ECO:0000313" key="8">
    <source>
        <dbReference type="EMBL" id="SEQ86720.1"/>
    </source>
</evidence>
<evidence type="ECO:0000256" key="5">
    <source>
        <dbReference type="ARBA" id="ARBA00023136"/>
    </source>
</evidence>
<dbReference type="NCBIfam" id="TIGR00765">
    <property type="entry name" value="yihY_not_rbn"/>
    <property type="match status" value="1"/>
</dbReference>
<reference evidence="8 9" key="1">
    <citation type="submission" date="2016-10" db="EMBL/GenBank/DDBJ databases">
        <authorList>
            <person name="de Groot N.N."/>
        </authorList>
    </citation>
    <scope>NUCLEOTIDE SEQUENCE [LARGE SCALE GENOMIC DNA]</scope>
    <source>
        <strain evidence="8 9">A52C2</strain>
    </source>
</reference>
<sequence>MASSNQTRSNNDRGRTAETPSEIPAAGWKDILLRVKEQISEDRVSLVAAGTTFYLLLALFPAIAAMVSIYGLFADASTIGDHLNSMKGVVPDSVIDIVGTQVKSLTSQGDKSLGFAFVIGLVLALWSTNSGVKSMFEAMNIAYNEREKRSFVMLNLQSLIFTVGGVIFAGVFVFLVGILPAIIEMVGFGDAAQTAVAIIRWPVLLAVVLLAIALLYRYGPSRDHPEWRWVTWGSVVTAVIWLLASVLFSWYVKNFANYNATYGSLGAVIGLLMWTWVSVFVLIVGGELNSEIEHQTEHDTTVGMARPMGQRGAVMADTLGSTGSGAGKGDDYDESGWSDEGQGEGGRRGGQGKGKGLDLSWAPLALGAAGAVLAFDLLLPSIRRAGRSTRSELGHQSANLLRQAGLMKPAPAPEPPPPPTLREQMQRVRNSRRLKRIRNSRQVRRAEAELHSWVDEAANQARIVRRKGLIAWLKRIFSR</sequence>
<feature type="transmembrane region" description="Helical" evidence="7">
    <location>
        <begin position="113"/>
        <end position="132"/>
    </location>
</feature>
<feature type="region of interest" description="Disordered" evidence="6">
    <location>
        <begin position="316"/>
        <end position="354"/>
    </location>
</feature>
<evidence type="ECO:0000313" key="9">
    <source>
        <dbReference type="Proteomes" id="UP000199647"/>
    </source>
</evidence>
<dbReference type="EMBL" id="FOFG01000008">
    <property type="protein sequence ID" value="SEQ86720.1"/>
    <property type="molecule type" value="Genomic_DNA"/>
</dbReference>